<dbReference type="PANTHER" id="PTHR47870">
    <property type="entry name" value="CYTOCHROME C-TYPE BIOGENESIS PROTEIN CCMH"/>
    <property type="match status" value="1"/>
</dbReference>
<accession>A0A154LB50</accession>
<feature type="transmembrane region" description="Helical" evidence="4">
    <location>
        <begin position="43"/>
        <end position="63"/>
    </location>
</feature>
<evidence type="ECO:0000256" key="1">
    <source>
        <dbReference type="ARBA" id="ARBA00022737"/>
    </source>
</evidence>
<dbReference type="PANTHER" id="PTHR47870:SF1">
    <property type="entry name" value="CYTOCHROME C-TYPE BIOGENESIS PROTEIN CCMH"/>
    <property type="match status" value="1"/>
</dbReference>
<gene>
    <name evidence="6" type="ORF">AUP42_09885</name>
</gene>
<proteinExistence type="predicted"/>
<evidence type="ECO:0000256" key="4">
    <source>
        <dbReference type="SAM" id="Phobius"/>
    </source>
</evidence>
<dbReference type="GO" id="GO:0005886">
    <property type="term" value="C:plasma membrane"/>
    <property type="evidence" value="ECO:0007669"/>
    <property type="project" value="TreeGrafter"/>
</dbReference>
<dbReference type="OrthoDB" id="9815847at2"/>
<dbReference type="RefSeq" id="WP_062948295.1">
    <property type="nucleotide sequence ID" value="NZ_LPVY01000002.1"/>
</dbReference>
<dbReference type="Pfam" id="PF23914">
    <property type="entry name" value="TPR_CcmH_CycH"/>
    <property type="match status" value="1"/>
</dbReference>
<dbReference type="SUPFAM" id="SSF48452">
    <property type="entry name" value="TPR-like"/>
    <property type="match status" value="1"/>
</dbReference>
<keyword evidence="3" id="KW-0802">TPR repeat</keyword>
<keyword evidence="4" id="KW-1133">Transmembrane helix</keyword>
<dbReference type="EMBL" id="LPVY01000002">
    <property type="protein sequence ID" value="KZB69184.1"/>
    <property type="molecule type" value="Genomic_DNA"/>
</dbReference>
<reference evidence="6 7" key="1">
    <citation type="submission" date="2015-12" db="EMBL/GenBank/DDBJ databases">
        <title>Genome sequence of Thalassospira lucentensis MCCC 1A02072.</title>
        <authorList>
            <person name="Lu L."/>
            <person name="Lai Q."/>
            <person name="Shao Z."/>
            <person name="Qian P."/>
        </authorList>
    </citation>
    <scope>NUCLEOTIDE SEQUENCE [LARGE SCALE GENOMIC DNA]</scope>
    <source>
        <strain evidence="6 7">MCCC 1A02072</strain>
    </source>
</reference>
<dbReference type="InterPro" id="IPR011990">
    <property type="entry name" value="TPR-like_helical_dom_sf"/>
</dbReference>
<comment type="caution">
    <text evidence="6">The sequence shown here is derived from an EMBL/GenBank/DDBJ whole genome shotgun (WGS) entry which is preliminary data.</text>
</comment>
<name>A0A154LB50_9PROT</name>
<dbReference type="InterPro" id="IPR051263">
    <property type="entry name" value="C-type_cytochrome_biogenesis"/>
</dbReference>
<keyword evidence="4" id="KW-0812">Transmembrane</keyword>
<dbReference type="InterPro" id="IPR056413">
    <property type="entry name" value="TPR_CcmH_CycH"/>
</dbReference>
<evidence type="ECO:0000256" key="2">
    <source>
        <dbReference type="ARBA" id="ARBA00022748"/>
    </source>
</evidence>
<keyword evidence="4" id="KW-0472">Membrane</keyword>
<evidence type="ECO:0000313" key="6">
    <source>
        <dbReference type="EMBL" id="KZB69184.1"/>
    </source>
</evidence>
<dbReference type="Proteomes" id="UP000076335">
    <property type="component" value="Unassembled WGS sequence"/>
</dbReference>
<evidence type="ECO:0000313" key="7">
    <source>
        <dbReference type="Proteomes" id="UP000076335"/>
    </source>
</evidence>
<sequence length="252" mass="27363">MIWLGLVILAAFGGLAIYASLPRHLGKSGDAATPGTKLSFGPVARIGFSALPIIAAVILYTAIGMPQVPSRPYAEREGERNLAAAAAAATDVTDPDFQTDQQIRRLLSQIVLTLEANPRNLQGWIVLARGSLRLGDVERAVAAFARAYALSGHNPLLAIEYADTRITAQQGQIDQVSRDLVLHALGQMPNHQLSRYYYGMMLKQQNKYQQALNVFTDLYHDIPKDDPLSGATEAEIQLLNAEIADATESEPN</sequence>
<keyword evidence="1" id="KW-0677">Repeat</keyword>
<organism evidence="6 7">
    <name type="scientific">Thalassospira lucentensis</name>
    <dbReference type="NCBI Taxonomy" id="168935"/>
    <lineage>
        <taxon>Bacteria</taxon>
        <taxon>Pseudomonadati</taxon>
        <taxon>Pseudomonadota</taxon>
        <taxon>Alphaproteobacteria</taxon>
        <taxon>Rhodospirillales</taxon>
        <taxon>Thalassospiraceae</taxon>
        <taxon>Thalassospira</taxon>
    </lineage>
</organism>
<keyword evidence="2" id="KW-0201">Cytochrome c-type biogenesis</keyword>
<dbReference type="GO" id="GO:0017004">
    <property type="term" value="P:cytochrome complex assembly"/>
    <property type="evidence" value="ECO:0007669"/>
    <property type="project" value="UniProtKB-KW"/>
</dbReference>
<evidence type="ECO:0000259" key="5">
    <source>
        <dbReference type="Pfam" id="PF23914"/>
    </source>
</evidence>
<dbReference type="AlphaFoldDB" id="A0A154LB50"/>
<protein>
    <submittedName>
        <fullName evidence="6">Cytochrome C biogenesis protein CcmI</fullName>
    </submittedName>
</protein>
<dbReference type="Gene3D" id="1.25.40.10">
    <property type="entry name" value="Tetratricopeptide repeat domain"/>
    <property type="match status" value="1"/>
</dbReference>
<feature type="domain" description="Cytochrome c-type biogenesis protein H TPR" evidence="5">
    <location>
        <begin position="98"/>
        <end position="227"/>
    </location>
</feature>
<evidence type="ECO:0000256" key="3">
    <source>
        <dbReference type="ARBA" id="ARBA00022803"/>
    </source>
</evidence>